<reference evidence="1" key="1">
    <citation type="journal article" date="2022" name="Int. J. Mol. Sci.">
        <title>Draft Genome of Tanacetum Coccineum: Genomic Comparison of Closely Related Tanacetum-Family Plants.</title>
        <authorList>
            <person name="Yamashiro T."/>
            <person name="Shiraishi A."/>
            <person name="Nakayama K."/>
            <person name="Satake H."/>
        </authorList>
    </citation>
    <scope>NUCLEOTIDE SEQUENCE</scope>
</reference>
<gene>
    <name evidence="1" type="ORF">Tco_0989549</name>
</gene>
<sequence>MKGTFATDVSKCSDMVLRVQGRTSKAIGLPSTTRNTRVKWDNIKLDLSPILSVTKFDTIWSWGSGKTRETASIICERDEDSLQFWRIISKALGWLAFAIGEFSYNNSYHVRIKGRPYEATIMVEYADASVLGLRLG</sequence>
<organism evidence="1 2">
    <name type="scientific">Tanacetum coccineum</name>
    <dbReference type="NCBI Taxonomy" id="301880"/>
    <lineage>
        <taxon>Eukaryota</taxon>
        <taxon>Viridiplantae</taxon>
        <taxon>Streptophyta</taxon>
        <taxon>Embryophyta</taxon>
        <taxon>Tracheophyta</taxon>
        <taxon>Spermatophyta</taxon>
        <taxon>Magnoliopsida</taxon>
        <taxon>eudicotyledons</taxon>
        <taxon>Gunneridae</taxon>
        <taxon>Pentapetalae</taxon>
        <taxon>asterids</taxon>
        <taxon>campanulids</taxon>
        <taxon>Asterales</taxon>
        <taxon>Asteraceae</taxon>
        <taxon>Asteroideae</taxon>
        <taxon>Anthemideae</taxon>
        <taxon>Anthemidinae</taxon>
        <taxon>Tanacetum</taxon>
    </lineage>
</organism>
<name>A0ABQ5EV34_9ASTR</name>
<reference evidence="1" key="2">
    <citation type="submission" date="2022-01" db="EMBL/GenBank/DDBJ databases">
        <authorList>
            <person name="Yamashiro T."/>
            <person name="Shiraishi A."/>
            <person name="Satake H."/>
            <person name="Nakayama K."/>
        </authorList>
    </citation>
    <scope>NUCLEOTIDE SEQUENCE</scope>
</reference>
<keyword evidence="2" id="KW-1185">Reference proteome</keyword>
<evidence type="ECO:0000313" key="1">
    <source>
        <dbReference type="EMBL" id="GJT54495.1"/>
    </source>
</evidence>
<accession>A0ABQ5EV34</accession>
<dbReference type="Proteomes" id="UP001151760">
    <property type="component" value="Unassembled WGS sequence"/>
</dbReference>
<protein>
    <submittedName>
        <fullName evidence="1">Uncharacterized protein</fullName>
    </submittedName>
</protein>
<proteinExistence type="predicted"/>
<dbReference type="EMBL" id="BQNB010016676">
    <property type="protein sequence ID" value="GJT54495.1"/>
    <property type="molecule type" value="Genomic_DNA"/>
</dbReference>
<evidence type="ECO:0000313" key="2">
    <source>
        <dbReference type="Proteomes" id="UP001151760"/>
    </source>
</evidence>
<comment type="caution">
    <text evidence="1">The sequence shown here is derived from an EMBL/GenBank/DDBJ whole genome shotgun (WGS) entry which is preliminary data.</text>
</comment>